<evidence type="ECO:0000259" key="2">
    <source>
        <dbReference type="Pfam" id="PF13358"/>
    </source>
</evidence>
<dbReference type="EMBL" id="JACHVS010000001">
    <property type="protein sequence ID" value="MBB2994746.1"/>
    <property type="molecule type" value="Genomic_DNA"/>
</dbReference>
<feature type="domain" description="Tc1-like transposase DDE" evidence="2">
    <location>
        <begin position="139"/>
        <end position="240"/>
    </location>
</feature>
<name>A0A839QL49_9MICC</name>
<dbReference type="RefSeq" id="WP_221184372.1">
    <property type="nucleotide sequence ID" value="NZ_BAABGK010000036.1"/>
</dbReference>
<protein>
    <submittedName>
        <fullName evidence="3">Transposase</fullName>
    </submittedName>
</protein>
<organism evidence="3 4">
    <name type="scientific">Paeniglutamicibacter cryotolerans</name>
    <dbReference type="NCBI Taxonomy" id="670079"/>
    <lineage>
        <taxon>Bacteria</taxon>
        <taxon>Bacillati</taxon>
        <taxon>Actinomycetota</taxon>
        <taxon>Actinomycetes</taxon>
        <taxon>Micrococcales</taxon>
        <taxon>Micrococcaceae</taxon>
        <taxon>Paeniglutamicibacter</taxon>
    </lineage>
</organism>
<dbReference type="Pfam" id="PF13565">
    <property type="entry name" value="HTH_32"/>
    <property type="match status" value="1"/>
</dbReference>
<sequence>MIAERAGVCVDTVVKVSKAYADRGGDALDTVTRKKRLTPPVEAKITGDVEVRLIALACTKPPEGYERWSLRLLEKHVLLTEGIPALDHSSIGRVLKKTKLQPHLKEYWAIPPTANGEFVARLQDVLEVYALPYDPEVPVVAMDEKPYQLLDYTRPGIEAKPGRTRKEDYEYSRKGVCSIFVWGEPLAGKRRVIARPRRTRVEWAHELQKLLTVDYPEARKVILVMDNSTPIHSVPSMRRLPRPRPGSWPLAWKSTTRPSTVRGSILPRLNSLRSRANASPGASPTSRHSTFNWATGKTPPTPRSGP</sequence>
<evidence type="ECO:0000313" key="4">
    <source>
        <dbReference type="Proteomes" id="UP000523000"/>
    </source>
</evidence>
<feature type="region of interest" description="Disordered" evidence="1">
    <location>
        <begin position="253"/>
        <end position="306"/>
    </location>
</feature>
<reference evidence="3 4" key="1">
    <citation type="submission" date="2020-08" db="EMBL/GenBank/DDBJ databases">
        <title>Sequencing the genomes of 1000 actinobacteria strains.</title>
        <authorList>
            <person name="Klenk H.-P."/>
        </authorList>
    </citation>
    <scope>NUCLEOTIDE SEQUENCE [LARGE SCALE GENOMIC DNA]</scope>
    <source>
        <strain evidence="3 4">DSM 22826</strain>
    </source>
</reference>
<accession>A0A839QL49</accession>
<gene>
    <name evidence="3" type="ORF">E9229_000937</name>
</gene>
<dbReference type="InterPro" id="IPR047655">
    <property type="entry name" value="Transpos_IS630-like"/>
</dbReference>
<comment type="caution">
    <text evidence="3">The sequence shown here is derived from an EMBL/GenBank/DDBJ whole genome shotgun (WGS) entry which is preliminary data.</text>
</comment>
<feature type="compositionally biased region" description="Polar residues" evidence="1">
    <location>
        <begin position="253"/>
        <end position="262"/>
    </location>
</feature>
<evidence type="ECO:0000313" key="3">
    <source>
        <dbReference type="EMBL" id="MBB2994746.1"/>
    </source>
</evidence>
<evidence type="ECO:0000256" key="1">
    <source>
        <dbReference type="SAM" id="MobiDB-lite"/>
    </source>
</evidence>
<dbReference type="AlphaFoldDB" id="A0A839QL49"/>
<dbReference type="Pfam" id="PF13358">
    <property type="entry name" value="DDE_3"/>
    <property type="match status" value="1"/>
</dbReference>
<feature type="compositionally biased region" description="Polar residues" evidence="1">
    <location>
        <begin position="271"/>
        <end position="295"/>
    </location>
</feature>
<dbReference type="InterPro" id="IPR038717">
    <property type="entry name" value="Tc1-like_DDE_dom"/>
</dbReference>
<keyword evidence="4" id="KW-1185">Reference proteome</keyword>
<dbReference type="Proteomes" id="UP000523000">
    <property type="component" value="Unassembled WGS sequence"/>
</dbReference>
<dbReference type="NCBIfam" id="NF033545">
    <property type="entry name" value="transpos_IS630"/>
    <property type="match status" value="1"/>
</dbReference>
<proteinExistence type="predicted"/>